<dbReference type="Gene3D" id="2.40.170.20">
    <property type="entry name" value="TonB-dependent receptor, beta-barrel domain"/>
    <property type="match status" value="1"/>
</dbReference>
<dbReference type="NCBIfam" id="TIGR01786">
    <property type="entry name" value="TonB-hemlactrns"/>
    <property type="match status" value="1"/>
</dbReference>
<accession>A0A7W5Z596</accession>
<dbReference type="InterPro" id="IPR000531">
    <property type="entry name" value="Beta-barrel_TonB"/>
</dbReference>
<organism evidence="18 19">
    <name type="scientific">Pseudochelatococcus contaminans</name>
    <dbReference type="NCBI Taxonomy" id="1538103"/>
    <lineage>
        <taxon>Bacteria</taxon>
        <taxon>Pseudomonadati</taxon>
        <taxon>Pseudomonadota</taxon>
        <taxon>Alphaproteobacteria</taxon>
        <taxon>Hyphomicrobiales</taxon>
        <taxon>Chelatococcaceae</taxon>
        <taxon>Pseudochelatococcus</taxon>
    </lineage>
</organism>
<keyword evidence="8 11" id="KW-0472">Membrane</keyword>
<dbReference type="RefSeq" id="WP_183753423.1">
    <property type="nucleotide sequence ID" value="NZ_JACICC010000006.1"/>
</dbReference>
<reference evidence="18 19" key="1">
    <citation type="submission" date="2020-08" db="EMBL/GenBank/DDBJ databases">
        <title>Genomic Encyclopedia of Type Strains, Phase IV (KMG-IV): sequencing the most valuable type-strain genomes for metagenomic binning, comparative biology and taxonomic classification.</title>
        <authorList>
            <person name="Goeker M."/>
        </authorList>
    </citation>
    <scope>NUCLEOTIDE SEQUENCE [LARGE SCALE GENOMIC DNA]</scope>
    <source>
        <strain evidence="18 19">DSM 28760</strain>
    </source>
</reference>
<dbReference type="InterPro" id="IPR037066">
    <property type="entry name" value="Plug_dom_sf"/>
</dbReference>
<name>A0A7W5Z596_9HYPH</name>
<feature type="region of interest" description="Disordered" evidence="14">
    <location>
        <begin position="32"/>
        <end position="51"/>
    </location>
</feature>
<dbReference type="InterPro" id="IPR010949">
    <property type="entry name" value="TonB_Hb/transfer/lactofer_rcpt"/>
</dbReference>
<keyword evidence="19" id="KW-1185">Reference proteome</keyword>
<dbReference type="PANTHER" id="PTHR30069">
    <property type="entry name" value="TONB-DEPENDENT OUTER MEMBRANE RECEPTOR"/>
    <property type="match status" value="1"/>
</dbReference>
<evidence type="ECO:0000256" key="6">
    <source>
        <dbReference type="ARBA" id="ARBA00022729"/>
    </source>
</evidence>
<comment type="similarity">
    <text evidence="2 11 13">Belongs to the TonB-dependent receptor family.</text>
</comment>
<evidence type="ECO:0000256" key="1">
    <source>
        <dbReference type="ARBA" id="ARBA00004571"/>
    </source>
</evidence>
<proteinExistence type="inferred from homology"/>
<feature type="short sequence motif" description="TonB C-terminal box" evidence="12">
    <location>
        <begin position="769"/>
        <end position="786"/>
    </location>
</feature>
<dbReference type="Gene3D" id="2.170.130.10">
    <property type="entry name" value="TonB-dependent receptor, plug domain"/>
    <property type="match status" value="1"/>
</dbReference>
<evidence type="ECO:0000256" key="2">
    <source>
        <dbReference type="ARBA" id="ARBA00009810"/>
    </source>
</evidence>
<dbReference type="GO" id="GO:0015232">
    <property type="term" value="F:heme transmembrane transporter activity"/>
    <property type="evidence" value="ECO:0007669"/>
    <property type="project" value="InterPro"/>
</dbReference>
<evidence type="ECO:0000259" key="16">
    <source>
        <dbReference type="Pfam" id="PF00593"/>
    </source>
</evidence>
<dbReference type="InterPro" id="IPR036942">
    <property type="entry name" value="Beta-barrel_TonB_sf"/>
</dbReference>
<evidence type="ECO:0000256" key="9">
    <source>
        <dbReference type="ARBA" id="ARBA00023170"/>
    </source>
</evidence>
<evidence type="ECO:0000256" key="11">
    <source>
        <dbReference type="PROSITE-ProRule" id="PRU01360"/>
    </source>
</evidence>
<dbReference type="Pfam" id="PF07715">
    <property type="entry name" value="Plug"/>
    <property type="match status" value="1"/>
</dbReference>
<evidence type="ECO:0000256" key="7">
    <source>
        <dbReference type="ARBA" id="ARBA00023077"/>
    </source>
</evidence>
<evidence type="ECO:0000256" key="5">
    <source>
        <dbReference type="ARBA" id="ARBA00022692"/>
    </source>
</evidence>
<feature type="domain" description="TonB-dependent receptor plug" evidence="17">
    <location>
        <begin position="75"/>
        <end position="183"/>
    </location>
</feature>
<dbReference type="InterPro" id="IPR012910">
    <property type="entry name" value="Plug_dom"/>
</dbReference>
<evidence type="ECO:0000259" key="17">
    <source>
        <dbReference type="Pfam" id="PF07715"/>
    </source>
</evidence>
<comment type="caution">
    <text evidence="18">The sequence shown here is derived from an EMBL/GenBank/DDBJ whole genome shotgun (WGS) entry which is preliminary data.</text>
</comment>
<evidence type="ECO:0000256" key="10">
    <source>
        <dbReference type="ARBA" id="ARBA00023237"/>
    </source>
</evidence>
<keyword evidence="10 11" id="KW-0998">Cell outer membrane</keyword>
<keyword evidence="5 11" id="KW-0812">Transmembrane</keyword>
<dbReference type="Proteomes" id="UP000537592">
    <property type="component" value="Unassembled WGS sequence"/>
</dbReference>
<dbReference type="PANTHER" id="PTHR30069:SF29">
    <property type="entry name" value="HEMOGLOBIN AND HEMOGLOBIN-HAPTOGLOBIN-BINDING PROTEIN 1-RELATED"/>
    <property type="match status" value="1"/>
</dbReference>
<feature type="signal peptide" evidence="15">
    <location>
        <begin position="1"/>
        <end position="26"/>
    </location>
</feature>
<dbReference type="AlphaFoldDB" id="A0A7W5Z596"/>
<evidence type="ECO:0000256" key="4">
    <source>
        <dbReference type="ARBA" id="ARBA00022452"/>
    </source>
</evidence>
<comment type="subcellular location">
    <subcellularLocation>
        <location evidence="1 11">Cell outer membrane</location>
        <topology evidence="1 11">Multi-pass membrane protein</topology>
    </subcellularLocation>
</comment>
<keyword evidence="9 18" id="KW-0675">Receptor</keyword>
<evidence type="ECO:0000256" key="14">
    <source>
        <dbReference type="SAM" id="MobiDB-lite"/>
    </source>
</evidence>
<gene>
    <name evidence="18" type="ORF">FHS81_002544</name>
</gene>
<keyword evidence="6 15" id="KW-0732">Signal</keyword>
<sequence>MSRLHFWLTRASAAALLIAICQPAQAQNVQAQGATERTSRDAAAQTDQAAASDAVPTVELDEISVVATRQATQVLDIPGTVSVISRRQLQTHIVQDNQDLVRYQPGISVGRQTSGTDPFGNVGGFTIRGVSGNRIQMQVDGTRIIERITDGNRNFVDLSLLKAVEIVRGPGSVLWGADAIGGIVAYRTLDPSDLLTDPKKPYAFQLEGAYDSLNDSFTQTGIAAFRLSPEWQGLLAFTHRSNSEAKLGRARADGGRWGCPRVPDAIRCNKLNPLDAEVWNGLGKLVWKPTVDHQFRLTGEGFKSNSTADQRYDFGLQTTGAYNGPYIREQEQTRFRVSLDHEWDVNAKFIDKLKWQLSYSPQKRDMTSNRFQVLANRQQQTIYDETNYEEKFTQFDIQGTSSFGLLGVSHILTYGFQGDHTRTDYEKLTVTRNLTRGTVTTSRGGGFNFANATTTRADLFVQDEIKLFDERLTLTPGVRWANYSIDPRMNSDYKVSPGADPRKQDSSRFIPQVGALLKLDDNYSLYARYAEGFKMPTAQQLYMSLPGTSFNLVPNPSLKPEKVRSYEGGLRGQFEANRYFDSAWFSVGAFYADYTNFIQSLVPAPGSSTDYTSRNLSSVDIWGIEASAEVILTRNWALNGSLSWQRGEQKAEPGARTTPYTDAIPLTGVVGVKWMKPEWGLEAEVLGTFAQSVKRTADPSAFRPGGYAVFDTFLNWSPNIKDLGWNGIESVTIRAGVQNIFDKRYFDWPLSYSFANVGSSSVAISNPLELQTAPGRTFKVSAQIKF</sequence>
<protein>
    <submittedName>
        <fullName evidence="18">Hemoglobin/transferrin/lactoferrin receptor protein</fullName>
    </submittedName>
</protein>
<dbReference type="PROSITE" id="PS01156">
    <property type="entry name" value="TONB_DEPENDENT_REC_2"/>
    <property type="match status" value="1"/>
</dbReference>
<dbReference type="Pfam" id="PF00593">
    <property type="entry name" value="TonB_dep_Rec_b-barrel"/>
    <property type="match status" value="1"/>
</dbReference>
<keyword evidence="4 11" id="KW-1134">Transmembrane beta strand</keyword>
<evidence type="ECO:0000256" key="15">
    <source>
        <dbReference type="SAM" id="SignalP"/>
    </source>
</evidence>
<dbReference type="GO" id="GO:0044718">
    <property type="term" value="P:siderophore transmembrane transport"/>
    <property type="evidence" value="ECO:0007669"/>
    <property type="project" value="TreeGrafter"/>
</dbReference>
<dbReference type="EMBL" id="JACICC010000006">
    <property type="protein sequence ID" value="MBB3810443.1"/>
    <property type="molecule type" value="Genomic_DNA"/>
</dbReference>
<dbReference type="InterPro" id="IPR039426">
    <property type="entry name" value="TonB-dep_rcpt-like"/>
</dbReference>
<evidence type="ECO:0000313" key="19">
    <source>
        <dbReference type="Proteomes" id="UP000537592"/>
    </source>
</evidence>
<evidence type="ECO:0000256" key="8">
    <source>
        <dbReference type="ARBA" id="ARBA00023136"/>
    </source>
</evidence>
<dbReference type="NCBIfam" id="TIGR01785">
    <property type="entry name" value="TonB-hemin"/>
    <property type="match status" value="1"/>
</dbReference>
<dbReference type="GO" id="GO:0015344">
    <property type="term" value="F:siderophore uptake transmembrane transporter activity"/>
    <property type="evidence" value="ECO:0007669"/>
    <property type="project" value="TreeGrafter"/>
</dbReference>
<dbReference type="InterPro" id="IPR010917">
    <property type="entry name" value="TonB_rcpt_CS"/>
</dbReference>
<dbReference type="SUPFAM" id="SSF56935">
    <property type="entry name" value="Porins"/>
    <property type="match status" value="1"/>
</dbReference>
<dbReference type="InterPro" id="IPR011276">
    <property type="entry name" value="TonB_haem/Hb_rcpt"/>
</dbReference>
<feature type="compositionally biased region" description="Low complexity" evidence="14">
    <location>
        <begin position="41"/>
        <end position="51"/>
    </location>
</feature>
<evidence type="ECO:0000256" key="13">
    <source>
        <dbReference type="RuleBase" id="RU003357"/>
    </source>
</evidence>
<evidence type="ECO:0000256" key="12">
    <source>
        <dbReference type="PROSITE-ProRule" id="PRU10144"/>
    </source>
</evidence>
<keyword evidence="7 13" id="KW-0798">TonB box</keyword>
<evidence type="ECO:0000256" key="3">
    <source>
        <dbReference type="ARBA" id="ARBA00022448"/>
    </source>
</evidence>
<evidence type="ECO:0000313" key="18">
    <source>
        <dbReference type="EMBL" id="MBB3810443.1"/>
    </source>
</evidence>
<feature type="chain" id="PRO_5031145096" evidence="15">
    <location>
        <begin position="27"/>
        <end position="786"/>
    </location>
</feature>
<dbReference type="GO" id="GO:0009279">
    <property type="term" value="C:cell outer membrane"/>
    <property type="evidence" value="ECO:0007669"/>
    <property type="project" value="UniProtKB-SubCell"/>
</dbReference>
<feature type="domain" description="TonB-dependent receptor-like beta-barrel" evidence="16">
    <location>
        <begin position="299"/>
        <end position="740"/>
    </location>
</feature>
<dbReference type="CDD" id="cd01347">
    <property type="entry name" value="ligand_gated_channel"/>
    <property type="match status" value="1"/>
</dbReference>
<keyword evidence="3 11" id="KW-0813">Transport</keyword>
<dbReference type="PROSITE" id="PS52016">
    <property type="entry name" value="TONB_DEPENDENT_REC_3"/>
    <property type="match status" value="1"/>
</dbReference>